<sequence>MKNSGFLKFFAVIFALVCVYQISFTWKVKSLEDQAKSYHKGEKFYLDSISNKPVYNFLGIVEYTYDEIKRRELNLGLDLKGGVNVILQVSVKDILKSLSNNSSNKVFNKALESAREDNIRNEFFLDEFVKQFNDIKKELNDDITLSSPHIFGNKDMIDKININSSDEDVIKVLREEIEKNIDRVFVVIRSRIDKFGVSQPNIQRLKNSSRILVELPGVKDTDRVKKILKSTAKLEFCETYNNDLLADFLISANDLLRDIVEKPTLSNEEKKSLDESKSEKEGSVDKIISDIKSKGSTPDVDEQHNPLFELLKPYNYSGVVLGYVSVKDTSAVSNYLNDPKIRSLLPHELRDVKFLWSAKTISEDNVLELYSVKKTNNKAPLEGDVIVDAAADFENNKPIVNMQMNSHGSRIWKKMTEKNKGNSIAIVLDDYVYSAPTVNTVIENGRSQISGRFLLEDANDLANILKAGKLPAPARIIQAEIVGPSLGQESIESGIKSFVFSLLVVLVWMIFYYSRGGLYSDIALLINVLFVFGILSSIGAVLTLPGIAGIILTIGMSVDANVLIYERIREEIASGKGIILAVKDGYNMAYSSILDANITTLLTGFVLFIFGTGPVKGFATTLIIGIFTSLFCAILLTRLLIEMDLKRKKNPTFSTRITVNWFKNINFDFLKNRKYGYVISSVIIVIGLFSLFTKGLNKGVDFVGGRTYIVRFDKTVDINSISKDLSEVFVEDNIKVIPEVKVFGSDNQVKITTKYKINSDESTVDSEVDELLYKGLSNHLSNSISISDFLHPGEGVDIGVLQSIKVGPSIADDIKESALLSILFSLIIIFFYILLRFRKWQFSVGALVAVFHDVLLVLSIFSIAYGYLPFSLEIDQAFIAAILTVIGYSINDTVVVFDRIREYIGLHSKLHLKDMVNRAVSSTLSRTINTSITTFFVLFAVFIFGGETIKGFMFALMVGLLVGTYSSIFIATPVMFDTTKNRKK</sequence>
<accession>A0A1J1DX16</accession>
<dbReference type="InterPro" id="IPR048631">
    <property type="entry name" value="SecD_1st"/>
</dbReference>
<feature type="transmembrane region" description="Helical" evidence="9">
    <location>
        <begin position="547"/>
        <end position="565"/>
    </location>
</feature>
<dbReference type="OrthoDB" id="9805019at2"/>
<dbReference type="RefSeq" id="WP_096685351.1">
    <property type="nucleotide sequence ID" value="NZ_AP014564.1"/>
</dbReference>
<feature type="transmembrane region" description="Helical" evidence="9">
    <location>
        <begin position="586"/>
        <end position="611"/>
    </location>
</feature>
<dbReference type="InterPro" id="IPR005791">
    <property type="entry name" value="SecD"/>
</dbReference>
<evidence type="ECO:0000256" key="5">
    <source>
        <dbReference type="ARBA" id="ARBA00022927"/>
    </source>
</evidence>
<dbReference type="Pfam" id="PF07549">
    <property type="entry name" value="Sec_GG"/>
    <property type="match status" value="2"/>
</dbReference>
<comment type="subunit">
    <text evidence="9">Forms a complex with SecF. Part of the essential Sec protein translocation apparatus which comprises SecA, SecYEG and auxiliary proteins SecDF. Other proteins may also be involved.</text>
</comment>
<feature type="transmembrane region" description="Helical" evidence="9">
    <location>
        <begin position="928"/>
        <end position="946"/>
    </location>
</feature>
<comment type="subunit">
    <text evidence="10">Forms a complex with SecD. Part of the essential Sec protein translocation apparatus which comprises SecA, SecYEG and auxiliary proteins SecDF. Other proteins may also be involved.</text>
</comment>
<evidence type="ECO:0000256" key="3">
    <source>
        <dbReference type="ARBA" id="ARBA00022475"/>
    </source>
</evidence>
<feature type="transmembrane region" description="Helical" evidence="9">
    <location>
        <begin position="617"/>
        <end position="641"/>
    </location>
</feature>
<dbReference type="NCBIfam" id="TIGR00916">
    <property type="entry name" value="2A0604s01"/>
    <property type="match status" value="2"/>
</dbReference>
<dbReference type="PRINTS" id="PR01755">
    <property type="entry name" value="SECFTRNLCASE"/>
</dbReference>
<dbReference type="Gene3D" id="3.30.70.3220">
    <property type="match status" value="1"/>
</dbReference>
<comment type="subcellular location">
    <subcellularLocation>
        <location evidence="1 9">Cell membrane</location>
        <topology evidence="1 9">Multi-pass membrane protein</topology>
    </subcellularLocation>
</comment>
<feature type="transmembrane region" description="Helical" evidence="9">
    <location>
        <begin position="952"/>
        <end position="976"/>
    </location>
</feature>
<name>A0A1J1DX16_9FLAO</name>
<dbReference type="InterPro" id="IPR054384">
    <property type="entry name" value="SecDF_P1_head"/>
</dbReference>
<dbReference type="HAMAP" id="MF_01464_B">
    <property type="entry name" value="SecF_B"/>
    <property type="match status" value="1"/>
</dbReference>
<dbReference type="EMBL" id="AP014564">
    <property type="protein sequence ID" value="BAV94402.1"/>
    <property type="molecule type" value="Genomic_DNA"/>
</dbReference>
<keyword evidence="15" id="KW-1185">Reference proteome</keyword>
<evidence type="ECO:0000256" key="9">
    <source>
        <dbReference type="HAMAP-Rule" id="MF_01463"/>
    </source>
</evidence>
<keyword evidence="5 9" id="KW-0653">Protein transport</keyword>
<keyword evidence="8 9" id="KW-0472">Membrane</keyword>
<dbReference type="KEGG" id="ise:JBKA6_0389"/>
<dbReference type="PANTHER" id="PTHR30081">
    <property type="entry name" value="PROTEIN-EXPORT MEMBRANE PROTEIN SEC"/>
    <property type="match status" value="1"/>
</dbReference>
<evidence type="ECO:0000313" key="15">
    <source>
        <dbReference type="Proteomes" id="UP000243197"/>
    </source>
</evidence>
<dbReference type="Gene3D" id="3.30.1360.200">
    <property type="match status" value="1"/>
</dbReference>
<comment type="similarity">
    <text evidence="9">Belongs to the SecD/SecF family. SecD subfamily.</text>
</comment>
<reference evidence="14 15" key="1">
    <citation type="submission" date="2014-03" db="EMBL/GenBank/DDBJ databases">
        <title>complete genome sequence of Flavobacteriaceae bacterium JBKA-6.</title>
        <authorList>
            <person name="Takano T."/>
            <person name="Nakamura Y."/>
            <person name="Takuma S."/>
            <person name="Yasuike M."/>
            <person name="Matsuyama T."/>
            <person name="Sakai T."/>
            <person name="Fujiwara A."/>
            <person name="Kimoto K."/>
            <person name="Fukuda Y."/>
            <person name="Kondo H."/>
            <person name="Hirono I."/>
            <person name="Nakayasu C."/>
        </authorList>
    </citation>
    <scope>NUCLEOTIDE SEQUENCE [LARGE SCALE GENOMIC DNA]</scope>
    <source>
        <strain evidence="14 15">JBKA-6</strain>
    </source>
</reference>
<evidence type="ECO:0000256" key="8">
    <source>
        <dbReference type="ARBA" id="ARBA00023136"/>
    </source>
</evidence>
<comment type="caution">
    <text evidence="9">Lacks conserved residue(s) required for the propagation of feature annotation.</text>
</comment>
<evidence type="ECO:0000256" key="7">
    <source>
        <dbReference type="ARBA" id="ARBA00023010"/>
    </source>
</evidence>
<dbReference type="InterPro" id="IPR022645">
    <property type="entry name" value="SecD/SecF_bac"/>
</dbReference>
<feature type="transmembrane region" description="Helical" evidence="9">
    <location>
        <begin position="675"/>
        <end position="692"/>
    </location>
</feature>
<dbReference type="AlphaFoldDB" id="A0A1J1DX16"/>
<organism evidence="14 15">
    <name type="scientific">Ichthyobacterium seriolicida</name>
    <dbReference type="NCBI Taxonomy" id="242600"/>
    <lineage>
        <taxon>Bacteria</taxon>
        <taxon>Pseudomonadati</taxon>
        <taxon>Bacteroidota</taxon>
        <taxon>Flavobacteriia</taxon>
        <taxon>Flavobacteriales</taxon>
        <taxon>Ichthyobacteriaceae</taxon>
        <taxon>Ichthyobacterium</taxon>
    </lineage>
</organism>
<keyword evidence="7 9" id="KW-0811">Translocation</keyword>
<feature type="transmembrane region" description="Helical" evidence="9">
    <location>
        <begin position="818"/>
        <end position="835"/>
    </location>
</feature>
<feature type="transmembrane region" description="Helical" evidence="9">
    <location>
        <begin position="877"/>
        <end position="897"/>
    </location>
</feature>
<keyword evidence="3 9" id="KW-1003">Cell membrane</keyword>
<evidence type="ECO:0000259" key="11">
    <source>
        <dbReference type="Pfam" id="PF02355"/>
    </source>
</evidence>
<feature type="transmembrane region" description="Helical" evidence="9">
    <location>
        <begin position="522"/>
        <end position="541"/>
    </location>
</feature>
<keyword evidence="4 9" id="KW-0812">Transmembrane</keyword>
<dbReference type="InterPro" id="IPR022646">
    <property type="entry name" value="SecD/SecF_CS"/>
</dbReference>
<feature type="domain" description="Protein export membrane protein SecD/SecF C-terminal" evidence="11">
    <location>
        <begin position="799"/>
        <end position="978"/>
    </location>
</feature>
<dbReference type="GO" id="GO:0015450">
    <property type="term" value="F:protein-transporting ATPase activity"/>
    <property type="evidence" value="ECO:0007669"/>
    <property type="project" value="InterPro"/>
</dbReference>
<dbReference type="NCBIfam" id="TIGR01129">
    <property type="entry name" value="secD"/>
    <property type="match status" value="1"/>
</dbReference>
<dbReference type="GO" id="GO:0005886">
    <property type="term" value="C:plasma membrane"/>
    <property type="evidence" value="ECO:0007669"/>
    <property type="project" value="UniProtKB-SubCell"/>
</dbReference>
<dbReference type="NCBIfam" id="NF009585">
    <property type="entry name" value="PRK13024.1-5"/>
    <property type="match status" value="1"/>
</dbReference>
<dbReference type="FunFam" id="1.20.1640.10:FF:000004">
    <property type="entry name" value="Protein translocase subunit SecD"/>
    <property type="match status" value="1"/>
</dbReference>
<evidence type="ECO:0000313" key="14">
    <source>
        <dbReference type="EMBL" id="BAV94402.1"/>
    </source>
</evidence>
<comment type="similarity">
    <text evidence="10">Belongs to the SecD/SecF family. SecF subfamily.</text>
</comment>
<comment type="function">
    <text evidence="9">Part of the Sec protein translocase complex. Interacts with the SecYEG preprotein conducting channel. SecDF uses the proton motive force (PMF) to complete protein translocation after the ATP-dependent function of SecA.</text>
</comment>
<dbReference type="Proteomes" id="UP000243197">
    <property type="component" value="Chromosome"/>
</dbReference>
<keyword evidence="2 9" id="KW-0813">Transport</keyword>
<dbReference type="NCBIfam" id="TIGR00966">
    <property type="entry name" value="transloc_SecF"/>
    <property type="match status" value="1"/>
</dbReference>
<dbReference type="Gene3D" id="1.20.1640.10">
    <property type="entry name" value="Multidrug efflux transporter AcrB transmembrane domain"/>
    <property type="match status" value="2"/>
</dbReference>
<feature type="domain" description="Protein translocase subunit SecDF P1" evidence="12">
    <location>
        <begin position="182"/>
        <end position="238"/>
    </location>
</feature>
<evidence type="ECO:0000256" key="4">
    <source>
        <dbReference type="ARBA" id="ARBA00022692"/>
    </source>
</evidence>
<dbReference type="Pfam" id="PF21760">
    <property type="entry name" value="SecD_1st"/>
    <property type="match status" value="1"/>
</dbReference>
<dbReference type="InterPro" id="IPR055344">
    <property type="entry name" value="SecD_SecF_C_bact"/>
</dbReference>
<evidence type="ECO:0000256" key="1">
    <source>
        <dbReference type="ARBA" id="ARBA00004651"/>
    </source>
</evidence>
<dbReference type="SUPFAM" id="SSF82866">
    <property type="entry name" value="Multidrug efflux transporter AcrB transmembrane domain"/>
    <property type="match status" value="2"/>
</dbReference>
<dbReference type="InterPro" id="IPR048634">
    <property type="entry name" value="SecD_SecF_C"/>
</dbReference>
<evidence type="ECO:0000259" key="12">
    <source>
        <dbReference type="Pfam" id="PF21760"/>
    </source>
</evidence>
<evidence type="ECO:0000256" key="10">
    <source>
        <dbReference type="HAMAP-Rule" id="MF_01464"/>
    </source>
</evidence>
<evidence type="ECO:0000256" key="2">
    <source>
        <dbReference type="ARBA" id="ARBA00022448"/>
    </source>
</evidence>
<evidence type="ECO:0000259" key="13">
    <source>
        <dbReference type="Pfam" id="PF22599"/>
    </source>
</evidence>
<feature type="transmembrane region" description="Helical" evidence="9">
    <location>
        <begin position="494"/>
        <end position="513"/>
    </location>
</feature>
<dbReference type="InterPro" id="IPR022813">
    <property type="entry name" value="SecD/SecF_arch_bac"/>
</dbReference>
<dbReference type="GO" id="GO:0006605">
    <property type="term" value="P:protein targeting"/>
    <property type="evidence" value="ECO:0007669"/>
    <property type="project" value="UniProtKB-UniRule"/>
</dbReference>
<feature type="transmembrane region" description="Helical" evidence="9">
    <location>
        <begin position="842"/>
        <end position="865"/>
    </location>
</feature>
<keyword evidence="6 9" id="KW-1133">Transmembrane helix</keyword>
<dbReference type="HAMAP" id="MF_01463_B">
    <property type="entry name" value="SecD_B"/>
    <property type="match status" value="1"/>
</dbReference>
<dbReference type="InterPro" id="IPR005665">
    <property type="entry name" value="SecF_bac"/>
</dbReference>
<protein>
    <recommendedName>
        <fullName evidence="9 10">Multifunctional fusion protein</fullName>
    </recommendedName>
    <domain>
        <recommendedName>
            <fullName evidence="9">Protein translocase subunit SecD</fullName>
        </recommendedName>
    </domain>
    <domain>
        <recommendedName>
            <fullName evidence="10">Protein-export membrane protein SecF</fullName>
        </recommendedName>
    </domain>
</protein>
<feature type="domain" description="SecDF P1 head subdomain" evidence="13">
    <location>
        <begin position="376"/>
        <end position="472"/>
    </location>
</feature>
<evidence type="ECO:0000256" key="6">
    <source>
        <dbReference type="ARBA" id="ARBA00022989"/>
    </source>
</evidence>
<gene>
    <name evidence="10" type="primary">secF</name>
    <name evidence="9" type="synonym">secD</name>
    <name evidence="14" type="ORF">JBKA6_0389</name>
</gene>
<dbReference type="PANTHER" id="PTHR30081:SF1">
    <property type="entry name" value="PROTEIN TRANSLOCASE SUBUNIT SECD"/>
    <property type="match status" value="1"/>
</dbReference>
<dbReference type="GO" id="GO:0065002">
    <property type="term" value="P:intracellular protein transmembrane transport"/>
    <property type="evidence" value="ECO:0007669"/>
    <property type="project" value="UniProtKB-UniRule"/>
</dbReference>
<dbReference type="Pfam" id="PF02355">
    <property type="entry name" value="SecD_SecF_C"/>
    <property type="match status" value="2"/>
</dbReference>
<dbReference type="Pfam" id="PF22599">
    <property type="entry name" value="SecDF_P1_head"/>
    <property type="match status" value="1"/>
</dbReference>
<feature type="domain" description="Protein export membrane protein SecD/SecF C-terminal" evidence="11">
    <location>
        <begin position="474"/>
        <end position="638"/>
    </location>
</feature>
<proteinExistence type="inferred from homology"/>
<dbReference type="GO" id="GO:0043952">
    <property type="term" value="P:protein transport by the Sec complex"/>
    <property type="evidence" value="ECO:0007669"/>
    <property type="project" value="UniProtKB-UniRule"/>
</dbReference>